<dbReference type="EMBL" id="BK015224">
    <property type="protein sequence ID" value="DAD96803.1"/>
    <property type="molecule type" value="Genomic_DNA"/>
</dbReference>
<name>A0A8S5NRY7_9CAUD</name>
<sequence length="33" mass="3875">MEYEPADKAEIWLVNSRLSSIELEELCAEFDED</sequence>
<proteinExistence type="predicted"/>
<organism evidence="1">
    <name type="scientific">Podoviridae sp. ctdDI2</name>
    <dbReference type="NCBI Taxonomy" id="2826567"/>
    <lineage>
        <taxon>Viruses</taxon>
        <taxon>Duplodnaviria</taxon>
        <taxon>Heunggongvirae</taxon>
        <taxon>Uroviricota</taxon>
        <taxon>Caudoviricetes</taxon>
    </lineage>
</organism>
<protein>
    <submittedName>
        <fullName evidence="1">Uncharacterized protein</fullName>
    </submittedName>
</protein>
<accession>A0A8S5NRY7</accession>
<evidence type="ECO:0000313" key="1">
    <source>
        <dbReference type="EMBL" id="DAD96803.1"/>
    </source>
</evidence>
<reference evidence="1" key="1">
    <citation type="journal article" date="2021" name="Proc. Natl. Acad. Sci. U.S.A.">
        <title>A Catalog of Tens of Thousands of Viruses from Human Metagenomes Reveals Hidden Associations with Chronic Diseases.</title>
        <authorList>
            <person name="Tisza M.J."/>
            <person name="Buck C.B."/>
        </authorList>
    </citation>
    <scope>NUCLEOTIDE SEQUENCE</scope>
    <source>
        <strain evidence="1">CtdDI2</strain>
    </source>
</reference>